<keyword evidence="1" id="KW-0472">Membrane</keyword>
<evidence type="ECO:0000256" key="1">
    <source>
        <dbReference type="SAM" id="Phobius"/>
    </source>
</evidence>
<keyword evidence="1" id="KW-0812">Transmembrane</keyword>
<gene>
    <name evidence="2" type="ORF">GCM10025791_11390</name>
</gene>
<dbReference type="EMBL" id="BAABLX010000007">
    <property type="protein sequence ID" value="GAA4935581.1"/>
    <property type="molecule type" value="Genomic_DNA"/>
</dbReference>
<evidence type="ECO:0000313" key="3">
    <source>
        <dbReference type="Proteomes" id="UP001409585"/>
    </source>
</evidence>
<dbReference type="AlphaFoldDB" id="A0AAV3TZA0"/>
<proteinExistence type="predicted"/>
<feature type="transmembrane region" description="Helical" evidence="1">
    <location>
        <begin position="6"/>
        <end position="22"/>
    </location>
</feature>
<comment type="caution">
    <text evidence="2">The sequence shown here is derived from an EMBL/GenBank/DDBJ whole genome shotgun (WGS) entry which is preliminary data.</text>
</comment>
<reference evidence="3" key="1">
    <citation type="journal article" date="2019" name="Int. J. Syst. Evol. Microbiol.">
        <title>The Global Catalogue of Microorganisms (GCM) 10K type strain sequencing project: providing services to taxonomists for standard genome sequencing and annotation.</title>
        <authorList>
            <consortium name="The Broad Institute Genomics Platform"/>
            <consortium name="The Broad Institute Genome Sequencing Center for Infectious Disease"/>
            <person name="Wu L."/>
            <person name="Ma J."/>
        </authorList>
    </citation>
    <scope>NUCLEOTIDE SEQUENCE [LARGE SCALE GENOMIC DNA]</scope>
    <source>
        <strain evidence="3">JCM 19134</strain>
    </source>
</reference>
<evidence type="ECO:0000313" key="2">
    <source>
        <dbReference type="EMBL" id="GAA4935581.1"/>
    </source>
</evidence>
<sequence length="79" mass="8764">MEYVKYLVLAIILLVVVLYLRIKIKKQRIHARKVECASAVPDYCRTGTVCLLRADGSSTLSRNGVSVDIGPDTNNKADQ</sequence>
<keyword evidence="1" id="KW-1133">Transmembrane helix</keyword>
<name>A0AAV3TZA0_9ALTE</name>
<dbReference type="Proteomes" id="UP001409585">
    <property type="component" value="Unassembled WGS sequence"/>
</dbReference>
<keyword evidence="3" id="KW-1185">Reference proteome</keyword>
<organism evidence="2 3">
    <name type="scientific">Halioxenophilus aromaticivorans</name>
    <dbReference type="NCBI Taxonomy" id="1306992"/>
    <lineage>
        <taxon>Bacteria</taxon>
        <taxon>Pseudomonadati</taxon>
        <taxon>Pseudomonadota</taxon>
        <taxon>Gammaproteobacteria</taxon>
        <taxon>Alteromonadales</taxon>
        <taxon>Alteromonadaceae</taxon>
        <taxon>Halioxenophilus</taxon>
    </lineage>
</organism>
<accession>A0AAV3TZA0</accession>
<protein>
    <submittedName>
        <fullName evidence="2">Uncharacterized protein</fullName>
    </submittedName>
</protein>